<dbReference type="InterPro" id="IPR003598">
    <property type="entry name" value="Ig_sub2"/>
</dbReference>
<evidence type="ECO:0000256" key="4">
    <source>
        <dbReference type="ARBA" id="ARBA00023319"/>
    </source>
</evidence>
<proteinExistence type="predicted"/>
<dbReference type="STRING" id="30611.ENSOGAP00000020932"/>
<dbReference type="PANTHER" id="PTHR44337">
    <property type="entry name" value="CARCINOEMBRYONIC ANTIGEN-RELATED CELL ADHESION MOLECULE 8"/>
    <property type="match status" value="1"/>
</dbReference>
<dbReference type="Proteomes" id="UP000005225">
    <property type="component" value="Unassembled WGS sequence"/>
</dbReference>
<keyword evidence="8" id="KW-1185">Reference proteome</keyword>
<feature type="domain" description="Ig-like" evidence="6">
    <location>
        <begin position="243"/>
        <end position="322"/>
    </location>
</feature>
<sequence length="358" mass="39522">AVSLQRPLVLEDPEQYMDLPSPRCSLWRGLVLVASLLASGICQAAGQIFITQLLGVEGYRSILALENIPENVREYTWYRGTQDSAGNMILSYKLPNSWQPGPMHSGRENVTRTGDLVIKKSMLNDTGNYTVWVDTGNETQTATGWLEIVELESNPGISVNATSLVENMDSVAAYCHTNVTKVTWFVNSVPISSSNRMTISPDGKTLIVHRVSRYDRTLQCVVESFPEIFQRSELIALTVAYGPDSVVLRATPDIFNGVITAKIGSQVEMECVSISLPPSSYRWTHNGSLLNLSEAKMTLLSLAWEQLGRYRCIVENPVAQLTFYRDVRIQLPPESEYGTPPPPPPGSCSPNLPASMPL</sequence>
<dbReference type="Ensembl" id="ENSOGAT00000025161.1">
    <property type="protein sequence ID" value="ENSOGAP00000020932.1"/>
    <property type="gene ID" value="ENSOGAG00000026058.1"/>
</dbReference>
<feature type="compositionally biased region" description="Low complexity" evidence="5">
    <location>
        <begin position="348"/>
        <end position="358"/>
    </location>
</feature>
<accession>H0XXT9</accession>
<reference evidence="8" key="1">
    <citation type="submission" date="2011-03" db="EMBL/GenBank/DDBJ databases">
        <title>Version 3 of the genome sequence of Otolemur garnettii (Bushbaby).</title>
        <authorList>
            <consortium name="The Broad Institute Genome Sequencing Platform"/>
            <person name="Di Palma F."/>
            <person name="Johnson J."/>
            <person name="Lander E.S."/>
            <person name="Lindblad-Toh K."/>
            <person name="Jaffe D.B."/>
            <person name="Gnerre S."/>
            <person name="MacCallum I."/>
            <person name="Przybylski D."/>
            <person name="Ribeiro F.J."/>
            <person name="Burton J.N."/>
            <person name="Walker B.J."/>
            <person name="Sharpe T."/>
            <person name="Hall G."/>
        </authorList>
    </citation>
    <scope>NUCLEOTIDE SEQUENCE [LARGE SCALE GENOMIC DNA]</scope>
</reference>
<dbReference type="PANTHER" id="PTHR44337:SF10">
    <property type="entry name" value="CARCINOEMBRYONIC ANTIGEN-RELATED CELL ADHESION MOLECULE 18"/>
    <property type="match status" value="1"/>
</dbReference>
<dbReference type="HOGENOM" id="CLU_024555_0_0_1"/>
<evidence type="ECO:0000256" key="5">
    <source>
        <dbReference type="SAM" id="MobiDB-lite"/>
    </source>
</evidence>
<dbReference type="SUPFAM" id="SSF48726">
    <property type="entry name" value="Immunoglobulin"/>
    <property type="match status" value="3"/>
</dbReference>
<feature type="region of interest" description="Disordered" evidence="5">
    <location>
        <begin position="333"/>
        <end position="358"/>
    </location>
</feature>
<evidence type="ECO:0000256" key="3">
    <source>
        <dbReference type="ARBA" id="ARBA00023180"/>
    </source>
</evidence>
<dbReference type="InParanoid" id="H0XXT9"/>
<dbReference type="GeneTree" id="ENSGT01100000263479"/>
<name>H0XXT9_OTOGA</name>
<reference evidence="7" key="2">
    <citation type="submission" date="2025-08" db="UniProtKB">
        <authorList>
            <consortium name="Ensembl"/>
        </authorList>
    </citation>
    <scope>IDENTIFICATION</scope>
</reference>
<reference evidence="7" key="3">
    <citation type="submission" date="2025-09" db="UniProtKB">
        <authorList>
            <consortium name="Ensembl"/>
        </authorList>
    </citation>
    <scope>IDENTIFICATION</scope>
</reference>
<keyword evidence="3" id="KW-0325">Glycoprotein</keyword>
<dbReference type="eggNOG" id="ENOG502RU0U">
    <property type="taxonomic scope" value="Eukaryota"/>
</dbReference>
<keyword evidence="4" id="KW-0393">Immunoglobulin domain</keyword>
<dbReference type="Gene3D" id="2.60.40.10">
    <property type="entry name" value="Immunoglobulins"/>
    <property type="match status" value="3"/>
</dbReference>
<organism evidence="7 8">
    <name type="scientific">Otolemur garnettii</name>
    <name type="common">Small-eared galago</name>
    <name type="synonym">Garnett's greater bushbaby</name>
    <dbReference type="NCBI Taxonomy" id="30611"/>
    <lineage>
        <taxon>Eukaryota</taxon>
        <taxon>Metazoa</taxon>
        <taxon>Chordata</taxon>
        <taxon>Craniata</taxon>
        <taxon>Vertebrata</taxon>
        <taxon>Euteleostomi</taxon>
        <taxon>Mammalia</taxon>
        <taxon>Eutheria</taxon>
        <taxon>Euarchontoglires</taxon>
        <taxon>Primates</taxon>
        <taxon>Strepsirrhini</taxon>
        <taxon>Lorisiformes</taxon>
        <taxon>Galagidae</taxon>
        <taxon>Otolemur</taxon>
    </lineage>
</organism>
<keyword evidence="2" id="KW-1015">Disulfide bond</keyword>
<dbReference type="Pfam" id="PF13895">
    <property type="entry name" value="Ig_2"/>
    <property type="match status" value="1"/>
</dbReference>
<dbReference type="SMART" id="SM00409">
    <property type="entry name" value="IG"/>
    <property type="match status" value="3"/>
</dbReference>
<dbReference type="SMART" id="SM00408">
    <property type="entry name" value="IGc2"/>
    <property type="match status" value="1"/>
</dbReference>
<dbReference type="InterPro" id="IPR007110">
    <property type="entry name" value="Ig-like_dom"/>
</dbReference>
<dbReference type="InterPro" id="IPR052598">
    <property type="entry name" value="IgSF_CEA-related"/>
</dbReference>
<dbReference type="InterPro" id="IPR013783">
    <property type="entry name" value="Ig-like_fold"/>
</dbReference>
<dbReference type="OMA" id="SLAWEQM"/>
<dbReference type="EMBL" id="AAQR03184312">
    <property type="status" value="NOT_ANNOTATED_CDS"/>
    <property type="molecule type" value="Genomic_DNA"/>
</dbReference>
<evidence type="ECO:0000313" key="7">
    <source>
        <dbReference type="Ensembl" id="ENSOGAP00000020932.1"/>
    </source>
</evidence>
<dbReference type="InterPro" id="IPR003599">
    <property type="entry name" value="Ig_sub"/>
</dbReference>
<evidence type="ECO:0000313" key="8">
    <source>
        <dbReference type="Proteomes" id="UP000005225"/>
    </source>
</evidence>
<dbReference type="AlphaFoldDB" id="H0XXT9"/>
<protein>
    <submittedName>
        <fullName evidence="7">CEA cell adhesion molecule 18</fullName>
    </submittedName>
</protein>
<evidence type="ECO:0000256" key="1">
    <source>
        <dbReference type="ARBA" id="ARBA00022729"/>
    </source>
</evidence>
<evidence type="ECO:0000256" key="2">
    <source>
        <dbReference type="ARBA" id="ARBA00023157"/>
    </source>
</evidence>
<evidence type="ECO:0000259" key="6">
    <source>
        <dbReference type="PROSITE" id="PS50835"/>
    </source>
</evidence>
<keyword evidence="1" id="KW-0732">Signal</keyword>
<dbReference type="PROSITE" id="PS50835">
    <property type="entry name" value="IG_LIKE"/>
    <property type="match status" value="1"/>
</dbReference>
<dbReference type="InterPro" id="IPR036179">
    <property type="entry name" value="Ig-like_dom_sf"/>
</dbReference>